<evidence type="ECO:0000256" key="2">
    <source>
        <dbReference type="ARBA" id="ARBA00022714"/>
    </source>
</evidence>
<dbReference type="GO" id="GO:0051537">
    <property type="term" value="F:2 iron, 2 sulfur cluster binding"/>
    <property type="evidence" value="ECO:0007669"/>
    <property type="project" value="UniProtKB-KW"/>
</dbReference>
<evidence type="ECO:0000256" key="5">
    <source>
        <dbReference type="ARBA" id="ARBA00023014"/>
    </source>
</evidence>
<organism evidence="8 9">
    <name type="scientific">Pararhodobacter oceanensis</name>
    <dbReference type="NCBI Taxonomy" id="2172121"/>
    <lineage>
        <taxon>Bacteria</taxon>
        <taxon>Pseudomonadati</taxon>
        <taxon>Pseudomonadota</taxon>
        <taxon>Alphaproteobacteria</taxon>
        <taxon>Rhodobacterales</taxon>
        <taxon>Paracoccaceae</taxon>
        <taxon>Pararhodobacter</taxon>
    </lineage>
</organism>
<proteinExistence type="inferred from homology"/>
<evidence type="ECO:0000256" key="4">
    <source>
        <dbReference type="ARBA" id="ARBA00023004"/>
    </source>
</evidence>
<dbReference type="CDD" id="cd00207">
    <property type="entry name" value="fer2"/>
    <property type="match status" value="1"/>
</dbReference>
<feature type="domain" description="2Fe-2S ferredoxin-type" evidence="7">
    <location>
        <begin position="2"/>
        <end position="105"/>
    </location>
</feature>
<sequence>MPKATYILPDGSKNTLAVPNGQSLMEAAIHNGLTAILGECGGSLACATCHCFVEDAPGPLPEISDHEDAMLDMTATDRTEQSRLSCQIIMSDALDGIVLRVPDEM</sequence>
<gene>
    <name evidence="8" type="ORF">DDE20_17415</name>
</gene>
<keyword evidence="5" id="KW-0411">Iron-sulfur</keyword>
<evidence type="ECO:0000259" key="7">
    <source>
        <dbReference type="PROSITE" id="PS51085"/>
    </source>
</evidence>
<evidence type="ECO:0000313" key="8">
    <source>
        <dbReference type="EMBL" id="PVH27407.1"/>
    </source>
</evidence>
<keyword evidence="9" id="KW-1185">Reference proteome</keyword>
<dbReference type="InterPro" id="IPR036010">
    <property type="entry name" value="2Fe-2S_ferredoxin-like_sf"/>
</dbReference>
<evidence type="ECO:0000313" key="9">
    <source>
        <dbReference type="Proteomes" id="UP000245911"/>
    </source>
</evidence>
<dbReference type="PANTHER" id="PTHR23426:SF65">
    <property type="entry name" value="FERREDOXIN-2, MITOCHONDRIAL"/>
    <property type="match status" value="1"/>
</dbReference>
<dbReference type="PRINTS" id="PR00355">
    <property type="entry name" value="ADRENODOXIN"/>
</dbReference>
<comment type="caution">
    <text evidence="8">The sequence shown here is derived from an EMBL/GenBank/DDBJ whole genome shotgun (WGS) entry which is preliminary data.</text>
</comment>
<dbReference type="GO" id="GO:0046872">
    <property type="term" value="F:metal ion binding"/>
    <property type="evidence" value="ECO:0007669"/>
    <property type="project" value="UniProtKB-KW"/>
</dbReference>
<accession>A0A2T8HPN7</accession>
<dbReference type="Pfam" id="PF00111">
    <property type="entry name" value="Fer2"/>
    <property type="match status" value="1"/>
</dbReference>
<dbReference type="SUPFAM" id="SSF54292">
    <property type="entry name" value="2Fe-2S ferredoxin-like"/>
    <property type="match status" value="1"/>
</dbReference>
<dbReference type="PROSITE" id="PS51085">
    <property type="entry name" value="2FE2S_FER_2"/>
    <property type="match status" value="1"/>
</dbReference>
<dbReference type="OrthoDB" id="9799640at2"/>
<keyword evidence="3" id="KW-0479">Metal-binding</keyword>
<dbReference type="PROSITE" id="PS00814">
    <property type="entry name" value="ADX"/>
    <property type="match status" value="1"/>
</dbReference>
<dbReference type="GO" id="GO:0005829">
    <property type="term" value="C:cytosol"/>
    <property type="evidence" value="ECO:0007669"/>
    <property type="project" value="TreeGrafter"/>
</dbReference>
<dbReference type="InterPro" id="IPR018298">
    <property type="entry name" value="Adrenodoxin_Fe-S_BS"/>
</dbReference>
<evidence type="ECO:0000256" key="1">
    <source>
        <dbReference type="ARBA" id="ARBA00010914"/>
    </source>
</evidence>
<comment type="similarity">
    <text evidence="1">Belongs to the adrenodoxin/putidaredoxin family.</text>
</comment>
<dbReference type="Proteomes" id="UP000245911">
    <property type="component" value="Unassembled WGS sequence"/>
</dbReference>
<dbReference type="EMBL" id="QDKM01000013">
    <property type="protein sequence ID" value="PVH27407.1"/>
    <property type="molecule type" value="Genomic_DNA"/>
</dbReference>
<dbReference type="GO" id="GO:0140647">
    <property type="term" value="P:P450-containing electron transport chain"/>
    <property type="evidence" value="ECO:0007669"/>
    <property type="project" value="InterPro"/>
</dbReference>
<comment type="cofactor">
    <cofactor evidence="6">
        <name>[2Fe-2S] cluster</name>
        <dbReference type="ChEBI" id="CHEBI:190135"/>
    </cofactor>
</comment>
<dbReference type="RefSeq" id="WP_116559810.1">
    <property type="nucleotide sequence ID" value="NZ_QDKM01000013.1"/>
</dbReference>
<dbReference type="InterPro" id="IPR001041">
    <property type="entry name" value="2Fe-2S_ferredoxin-type"/>
</dbReference>
<evidence type="ECO:0000256" key="6">
    <source>
        <dbReference type="ARBA" id="ARBA00034078"/>
    </source>
</evidence>
<dbReference type="GO" id="GO:0009055">
    <property type="term" value="F:electron transfer activity"/>
    <property type="evidence" value="ECO:0007669"/>
    <property type="project" value="TreeGrafter"/>
</dbReference>
<reference evidence="8 9" key="1">
    <citation type="submission" date="2018-04" db="EMBL/GenBank/DDBJ databases">
        <title>Pararhodobacter oceanense sp. nov., isolated from marine intertidal sediment.</title>
        <authorList>
            <person name="Wang X.-L."/>
            <person name="Du Z.-J."/>
        </authorList>
    </citation>
    <scope>NUCLEOTIDE SEQUENCE [LARGE SCALE GENOMIC DNA]</scope>
    <source>
        <strain evidence="8 9">AM505</strain>
    </source>
</reference>
<name>A0A2T8HPN7_9RHOB</name>
<dbReference type="InterPro" id="IPR012675">
    <property type="entry name" value="Beta-grasp_dom_sf"/>
</dbReference>
<protein>
    <submittedName>
        <fullName evidence="8">Ferredoxin</fullName>
    </submittedName>
</protein>
<keyword evidence="2" id="KW-0001">2Fe-2S</keyword>
<dbReference type="PANTHER" id="PTHR23426">
    <property type="entry name" value="FERREDOXIN/ADRENODOXIN"/>
    <property type="match status" value="1"/>
</dbReference>
<evidence type="ECO:0000256" key="3">
    <source>
        <dbReference type="ARBA" id="ARBA00022723"/>
    </source>
</evidence>
<keyword evidence="4" id="KW-0408">Iron</keyword>
<dbReference type="Gene3D" id="3.10.20.30">
    <property type="match status" value="1"/>
</dbReference>
<dbReference type="InterPro" id="IPR001055">
    <property type="entry name" value="Adrenodoxin-like"/>
</dbReference>
<dbReference type="AlphaFoldDB" id="A0A2T8HPN7"/>